<dbReference type="PANTHER" id="PTHR30069">
    <property type="entry name" value="TONB-DEPENDENT OUTER MEMBRANE RECEPTOR"/>
    <property type="match status" value="1"/>
</dbReference>
<keyword evidence="4" id="KW-0812">Transmembrane</keyword>
<evidence type="ECO:0000313" key="8">
    <source>
        <dbReference type="EMBL" id="MBO0939897.1"/>
    </source>
</evidence>
<dbReference type="InterPro" id="IPR057601">
    <property type="entry name" value="Oar-like_b-barrel"/>
</dbReference>
<comment type="subcellular location">
    <subcellularLocation>
        <location evidence="1">Cell outer membrane</location>
        <topology evidence="1">Multi-pass membrane protein</topology>
    </subcellularLocation>
</comment>
<evidence type="ECO:0000256" key="2">
    <source>
        <dbReference type="ARBA" id="ARBA00022448"/>
    </source>
</evidence>
<evidence type="ECO:0000256" key="1">
    <source>
        <dbReference type="ARBA" id="ARBA00004571"/>
    </source>
</evidence>
<dbReference type="SUPFAM" id="SSF49464">
    <property type="entry name" value="Carboxypeptidase regulatory domain-like"/>
    <property type="match status" value="1"/>
</dbReference>
<dbReference type="GO" id="GO:0044718">
    <property type="term" value="P:siderophore transmembrane transport"/>
    <property type="evidence" value="ECO:0007669"/>
    <property type="project" value="TreeGrafter"/>
</dbReference>
<dbReference type="Proteomes" id="UP000664034">
    <property type="component" value="Unassembled WGS sequence"/>
</dbReference>
<dbReference type="InterPro" id="IPR039426">
    <property type="entry name" value="TonB-dep_rcpt-like"/>
</dbReference>
<dbReference type="Pfam" id="PF25183">
    <property type="entry name" value="OMP_b-brl_4"/>
    <property type="match status" value="1"/>
</dbReference>
<evidence type="ECO:0000259" key="7">
    <source>
        <dbReference type="Pfam" id="PF25183"/>
    </source>
</evidence>
<dbReference type="Gene3D" id="2.40.170.20">
    <property type="entry name" value="TonB-dependent receptor, beta-barrel domain"/>
    <property type="match status" value="1"/>
</dbReference>
<comment type="caution">
    <text evidence="8">The sequence shown here is derived from an EMBL/GenBank/DDBJ whole genome shotgun (WGS) entry which is preliminary data.</text>
</comment>
<dbReference type="AlphaFoldDB" id="A0A939GIN0"/>
<dbReference type="Gene3D" id="2.60.40.1120">
    <property type="entry name" value="Carboxypeptidase-like, regulatory domain"/>
    <property type="match status" value="1"/>
</dbReference>
<accession>A0A939GIN0</accession>
<dbReference type="InterPro" id="IPR036942">
    <property type="entry name" value="Beta-barrel_TonB_sf"/>
</dbReference>
<evidence type="ECO:0000313" key="9">
    <source>
        <dbReference type="Proteomes" id="UP000664034"/>
    </source>
</evidence>
<evidence type="ECO:0000256" key="6">
    <source>
        <dbReference type="ARBA" id="ARBA00023237"/>
    </source>
</evidence>
<sequence>MLGSMLLAVLGYGQGVTTSSINGVVTDDKGQPLPGATIVAVHEPSGTRYGITTNAAGRYTFPAVRIGGPYNITVSFVGYQDEKRQLLSADLGVPVSLNIQLAEVGKQLSEVVVTARGSIIDSDRSGASTNFKKESFERLPTLNRSFQDFSVLTPQAGPGFSFGGRSNLYNNFSIDGATSNNVFGLSALPGGQSNAQPVSVDAIQEISVQLSPYDVSQGAFTGAGVNAVTRSGTNRLQGSAYYYTKNDALAGKKIAGTELPELQRPSFTYANYGARLGGAIIKNKLFFFGNFEREEATSPAVLYPYGQKTGTTVNQPGSVLANGNVNPETDLERLRTFLITPGNGKSWTYDPGSYNNFNVPQQSTKFLAKIDWNINDNNKLTIRYNQLNAFRDVNPSGSGGFASGPTGGRANSVNTLPFSNSYYRILNNLYSVFGELNSSFGNGKFANNLQLGYNSFRDTRQQGGGGAVTPFPTVDILGPNGQNLTSFGPDPFTVNNRLDQDVIQVNDKFDAFLGAHTFTLGTANEFYKFYNVFTQVVYGTYQYNSISDFINNATAPSAANAPTRFYQQYSALAGNPAPAADFKASQLGFYVQDNYTGVKNLRVTAGLRVDLPIYNEAASGLFRNAAVEAQTFANGEKLYVDKLPVTTPLYSPRIGFNWDVLGNKSLQVRGGAGVFTGRVPFVWISNQLSNNGVFFNTITSGPTTASNPVSLTTGQPNPLNNVNTPFNPDVNAYVPKTTSAASTYAINVTAPNFKFPQVFRTNIGIDKTLPGGFVATGELIYTKDINAVYIRDANLAAPVGTLAGDGRPLYGTNTLINTTGATQALVQDNTDKGYAFSLTGQIQKTSGRLNGSLAYTFTDSKDLNSQSGSTAGGLFTGNPYVTDINSPVLGYASNWFPHRVVGYVSYRLDYAKFFATTFSLIYEGRNGGNFSYTYGGAPNGYTGASNTNLLYVPRNQSEILLTTTNATDTRTTQQIWDQLNAYIEQDSYLKNRRGKYAERGAALTPWVDFLNLRVLQDFKVRTGNSNNSVQVSLEMFNLLNFLNSDWGVVKSAARTSLLGFSGYETPNTATGTTGRPIYTFATNADGSPLTSSYVNSQGVFNGVTTSRWQLQLGLRYIFN</sequence>
<dbReference type="EMBL" id="JAFMYV010000018">
    <property type="protein sequence ID" value="MBO0939897.1"/>
    <property type="molecule type" value="Genomic_DNA"/>
</dbReference>
<keyword evidence="3" id="KW-1134">Transmembrane beta strand</keyword>
<feature type="domain" description="TonB-dependent transporter Oar-like beta-barrel" evidence="7">
    <location>
        <begin position="228"/>
        <end position="1043"/>
    </location>
</feature>
<name>A0A939GIN0_9BACT</name>
<gene>
    <name evidence="8" type="ORF">J2I47_25350</name>
</gene>
<keyword evidence="9" id="KW-1185">Reference proteome</keyword>
<dbReference type="PANTHER" id="PTHR30069:SF46">
    <property type="entry name" value="OAR PROTEIN"/>
    <property type="match status" value="1"/>
</dbReference>
<dbReference type="Pfam" id="PF13620">
    <property type="entry name" value="CarboxypepD_reg"/>
    <property type="match status" value="1"/>
</dbReference>
<dbReference type="InterPro" id="IPR008969">
    <property type="entry name" value="CarboxyPept-like_regulatory"/>
</dbReference>
<keyword evidence="5" id="KW-0472">Membrane</keyword>
<reference evidence="8" key="1">
    <citation type="submission" date="2021-03" db="EMBL/GenBank/DDBJ databases">
        <title>Fibrella sp. HMF5335 genome sequencing and assembly.</title>
        <authorList>
            <person name="Kang H."/>
            <person name="Kim H."/>
            <person name="Bae S."/>
            <person name="Joh K."/>
        </authorList>
    </citation>
    <scope>NUCLEOTIDE SEQUENCE</scope>
    <source>
        <strain evidence="8">HMF5335</strain>
    </source>
</reference>
<dbReference type="SUPFAM" id="SSF56935">
    <property type="entry name" value="Porins"/>
    <property type="match status" value="1"/>
</dbReference>
<organism evidence="8 9">
    <name type="scientific">Fibrella rubiginis</name>
    <dbReference type="NCBI Taxonomy" id="2817060"/>
    <lineage>
        <taxon>Bacteria</taxon>
        <taxon>Pseudomonadati</taxon>
        <taxon>Bacteroidota</taxon>
        <taxon>Cytophagia</taxon>
        <taxon>Cytophagales</taxon>
        <taxon>Spirosomataceae</taxon>
        <taxon>Fibrella</taxon>
    </lineage>
</organism>
<evidence type="ECO:0000256" key="5">
    <source>
        <dbReference type="ARBA" id="ARBA00023136"/>
    </source>
</evidence>
<protein>
    <submittedName>
        <fullName evidence="8">TonB-dependent receptor</fullName>
    </submittedName>
</protein>
<evidence type="ECO:0000256" key="3">
    <source>
        <dbReference type="ARBA" id="ARBA00022452"/>
    </source>
</evidence>
<evidence type="ECO:0000256" key="4">
    <source>
        <dbReference type="ARBA" id="ARBA00022692"/>
    </source>
</evidence>
<keyword evidence="8" id="KW-0675">Receptor</keyword>
<keyword evidence="2" id="KW-0813">Transport</keyword>
<dbReference type="GO" id="GO:0015344">
    <property type="term" value="F:siderophore uptake transmembrane transporter activity"/>
    <property type="evidence" value="ECO:0007669"/>
    <property type="project" value="TreeGrafter"/>
</dbReference>
<proteinExistence type="predicted"/>
<keyword evidence="6" id="KW-0998">Cell outer membrane</keyword>
<dbReference type="GO" id="GO:0009279">
    <property type="term" value="C:cell outer membrane"/>
    <property type="evidence" value="ECO:0007669"/>
    <property type="project" value="UniProtKB-SubCell"/>
</dbReference>